<proteinExistence type="predicted"/>
<reference evidence="2" key="1">
    <citation type="submission" date="2020-06" db="EMBL/GenBank/DDBJ databases">
        <authorList>
            <consortium name="Plant Systems Biology data submission"/>
        </authorList>
    </citation>
    <scope>NUCLEOTIDE SEQUENCE</scope>
    <source>
        <strain evidence="2">D6</strain>
    </source>
</reference>
<comment type="caution">
    <text evidence="2">The sequence shown here is derived from an EMBL/GenBank/DDBJ whole genome shotgun (WGS) entry which is preliminary data.</text>
</comment>
<protein>
    <submittedName>
        <fullName evidence="2">Uncharacterized protein</fullName>
    </submittedName>
</protein>
<dbReference type="EMBL" id="CAICTM010000148">
    <property type="protein sequence ID" value="CAB9502892.1"/>
    <property type="molecule type" value="Genomic_DNA"/>
</dbReference>
<evidence type="ECO:0000313" key="3">
    <source>
        <dbReference type="Proteomes" id="UP001153069"/>
    </source>
</evidence>
<dbReference type="Proteomes" id="UP001153069">
    <property type="component" value="Unassembled WGS sequence"/>
</dbReference>
<sequence length="572" mass="62961">MAMGQSQAMPKVIDGYRGTATLYGSQRRANSSSDPDSTKITGETMDPPMIDVSHRVPLYASDELRANLYDLVFVNKWLSTKKPFEPGNVADEELAKAIATEAVRSNRNAGERDPQDVKLENSTRSFWKEVFDDVFKGNAQSQELAEKIKDLCIRLAMAKPTAFKEFKECEANNAIGLLPRSLRTDMLMGAWDVLGHLWMTDLMEKDTVDRPKNAYEVTSSAANSNWKRVGVFCGGKMNWTPFEPNNDKDQELSKAVASMVPDSALAANYQELYNSMWPESGSSEDSDVNKAAKELSFRMALTNPSAFGDSCIETSNGTYLVPSRATHQWMGAHLVFGSVWADEEWTACIEKRNNPEEKQQGGATAGAAIDVERSSSPVLDELSYASISPLSNEEKSLEAFPLRFEVGSVSSPPPGMKPLAPADGLKDITGANVLVGMKKDKSIPELAVPISPKCTKEICSMLEKSEGFISVPNVEPKELFTTVLGKVKSIDMDSTPFDPTNEADVELSQGFQKALRSAGSDYQDKIFTVWERCINAHDQLNDSHKLAVKLARLILPSFVAVSLSIQPRKRRG</sequence>
<gene>
    <name evidence="2" type="ORF">SEMRO_149_G068610.1</name>
</gene>
<feature type="compositionally biased region" description="Polar residues" evidence="1">
    <location>
        <begin position="23"/>
        <end position="41"/>
    </location>
</feature>
<dbReference type="AlphaFoldDB" id="A0A9N8DGP0"/>
<accession>A0A9N8DGP0</accession>
<evidence type="ECO:0000256" key="1">
    <source>
        <dbReference type="SAM" id="MobiDB-lite"/>
    </source>
</evidence>
<feature type="region of interest" description="Disordered" evidence="1">
    <location>
        <begin position="23"/>
        <end position="46"/>
    </location>
</feature>
<keyword evidence="3" id="KW-1185">Reference proteome</keyword>
<evidence type="ECO:0000313" key="2">
    <source>
        <dbReference type="EMBL" id="CAB9502892.1"/>
    </source>
</evidence>
<name>A0A9N8DGP0_9STRA</name>
<organism evidence="2 3">
    <name type="scientific">Seminavis robusta</name>
    <dbReference type="NCBI Taxonomy" id="568900"/>
    <lineage>
        <taxon>Eukaryota</taxon>
        <taxon>Sar</taxon>
        <taxon>Stramenopiles</taxon>
        <taxon>Ochrophyta</taxon>
        <taxon>Bacillariophyta</taxon>
        <taxon>Bacillariophyceae</taxon>
        <taxon>Bacillariophycidae</taxon>
        <taxon>Naviculales</taxon>
        <taxon>Naviculaceae</taxon>
        <taxon>Seminavis</taxon>
    </lineage>
</organism>